<evidence type="ECO:0000313" key="7">
    <source>
        <dbReference type="EMBL" id="XBX76562.1"/>
    </source>
</evidence>
<dbReference type="RefSeq" id="WP_282214731.1">
    <property type="nucleotide sequence ID" value="NZ_CP158357.1"/>
</dbReference>
<proteinExistence type="predicted"/>
<evidence type="ECO:0000256" key="4">
    <source>
        <dbReference type="ARBA" id="ARBA00023136"/>
    </source>
</evidence>
<gene>
    <name evidence="7" type="ORF">ABS642_11615</name>
</gene>
<accession>A0AAU7VSG3</accession>
<feature type="transmembrane region" description="Helical" evidence="6">
    <location>
        <begin position="21"/>
        <end position="43"/>
    </location>
</feature>
<organism evidence="7">
    <name type="scientific">Microbacterium sp. A8/3-1</name>
    <dbReference type="NCBI Taxonomy" id="3160749"/>
    <lineage>
        <taxon>Bacteria</taxon>
        <taxon>Bacillati</taxon>
        <taxon>Actinomycetota</taxon>
        <taxon>Actinomycetes</taxon>
        <taxon>Micrococcales</taxon>
        <taxon>Microbacteriaceae</taxon>
        <taxon>Microbacterium</taxon>
    </lineage>
</organism>
<sequence length="296" mass="30962">MTFNPDADLSNNTTRRRGRNAAIAGGGVVGVLGIIALIAGPLLGIDLTGLLGGGAAPGGGTEPAGGSVIENCDTGQDANENVDCRMAGAQLALDDFWSENVENYSAPQLIVVDGATNTACGTASNAVGPFYCPPDQTVYIDPTFFQLMQQQFGASAGNLAQLYIVGHEWGHHIQYITGVMDAYPNNGTGPDSNGVRVELQADCYAGAWIGQITKQKDADGDSYLQPTTEEQRVDALNAAFAVGDDNIQEQSSGTVNPESFTHGTSEQRQRWFAEGYQNGLGVCGQTLTLPGDQLGP</sequence>
<feature type="compositionally biased region" description="Polar residues" evidence="5">
    <location>
        <begin position="248"/>
        <end position="264"/>
    </location>
</feature>
<keyword evidence="2 6" id="KW-0812">Transmembrane</keyword>
<dbReference type="InterPro" id="IPR007343">
    <property type="entry name" value="Uncharacterised_pept_Zn_put"/>
</dbReference>
<evidence type="ECO:0000256" key="6">
    <source>
        <dbReference type="SAM" id="Phobius"/>
    </source>
</evidence>
<dbReference type="PANTHER" id="PTHR30168">
    <property type="entry name" value="PUTATIVE MEMBRANE PROTEIN YPFJ"/>
    <property type="match status" value="1"/>
</dbReference>
<evidence type="ECO:0000256" key="3">
    <source>
        <dbReference type="ARBA" id="ARBA00022989"/>
    </source>
</evidence>
<keyword evidence="4 6" id="KW-0472">Membrane</keyword>
<evidence type="ECO:0000256" key="1">
    <source>
        <dbReference type="ARBA" id="ARBA00004167"/>
    </source>
</evidence>
<comment type="subcellular location">
    <subcellularLocation>
        <location evidence="1">Membrane</location>
        <topology evidence="1">Single-pass membrane protein</topology>
    </subcellularLocation>
</comment>
<evidence type="ECO:0000256" key="2">
    <source>
        <dbReference type="ARBA" id="ARBA00022692"/>
    </source>
</evidence>
<dbReference type="PANTHER" id="PTHR30168:SF0">
    <property type="entry name" value="INNER MEMBRANE PROTEIN"/>
    <property type="match status" value="1"/>
</dbReference>
<keyword evidence="3 6" id="KW-1133">Transmembrane helix</keyword>
<dbReference type="AlphaFoldDB" id="A0AAU7VSG3"/>
<evidence type="ECO:0000256" key="5">
    <source>
        <dbReference type="SAM" id="MobiDB-lite"/>
    </source>
</evidence>
<reference evidence="7" key="1">
    <citation type="submission" date="2024-06" db="EMBL/GenBank/DDBJ databases">
        <title>Draft genome sequence of Microbacterium sp. strain A8/3-1, isolated from Oxytropis tragacanthoides Fisch. ex DC. Root nodules in the Altai region of Russia.</title>
        <authorList>
            <person name="Sazanova A."/>
            <person name="Guro P."/>
            <person name="Kuznetsova I."/>
            <person name="Belimov A."/>
            <person name="Safronova V."/>
        </authorList>
    </citation>
    <scope>NUCLEOTIDE SEQUENCE</scope>
    <source>
        <strain evidence="7">A8/3-1</strain>
    </source>
</reference>
<protein>
    <submittedName>
        <fullName evidence="7">Neutral zinc metallopeptidase</fullName>
    </submittedName>
</protein>
<dbReference type="EMBL" id="CP158357">
    <property type="protein sequence ID" value="XBX76562.1"/>
    <property type="molecule type" value="Genomic_DNA"/>
</dbReference>
<dbReference type="Pfam" id="PF04228">
    <property type="entry name" value="Zn_peptidase"/>
    <property type="match status" value="1"/>
</dbReference>
<feature type="region of interest" description="Disordered" evidence="5">
    <location>
        <begin position="247"/>
        <end position="266"/>
    </location>
</feature>
<name>A0AAU7VSG3_9MICO</name>
<dbReference type="GO" id="GO:0016020">
    <property type="term" value="C:membrane"/>
    <property type="evidence" value="ECO:0007669"/>
    <property type="project" value="UniProtKB-SubCell"/>
</dbReference>